<dbReference type="Pfam" id="PF00593">
    <property type="entry name" value="TonB_dep_Rec_b-barrel"/>
    <property type="match status" value="1"/>
</dbReference>
<keyword evidence="6" id="KW-1185">Reference proteome</keyword>
<dbReference type="InterPro" id="IPR010104">
    <property type="entry name" value="TonB_rcpt_bac"/>
</dbReference>
<dbReference type="RefSeq" id="WP_243450660.1">
    <property type="nucleotide sequence ID" value="NZ_BMJM01000005.1"/>
</dbReference>
<evidence type="ECO:0000256" key="3">
    <source>
        <dbReference type="ARBA" id="ARBA00023237"/>
    </source>
</evidence>
<evidence type="ECO:0000256" key="2">
    <source>
        <dbReference type="ARBA" id="ARBA00023136"/>
    </source>
</evidence>
<reference evidence="5" key="2">
    <citation type="submission" date="2020-09" db="EMBL/GenBank/DDBJ databases">
        <authorList>
            <person name="Sun Q."/>
            <person name="Zhou Y."/>
        </authorList>
    </citation>
    <scope>NUCLEOTIDE SEQUENCE</scope>
    <source>
        <strain evidence="5">CGMCC 1.15519</strain>
    </source>
</reference>
<dbReference type="PANTHER" id="PTHR40980:SF3">
    <property type="entry name" value="TONB-DEPENDENT RECEPTOR-LIKE BETA-BARREL DOMAIN-CONTAINING PROTEIN"/>
    <property type="match status" value="1"/>
</dbReference>
<name>A0A916ZT04_9SPHN</name>
<dbReference type="InterPro" id="IPR000531">
    <property type="entry name" value="Beta-barrel_TonB"/>
</dbReference>
<evidence type="ECO:0000256" key="1">
    <source>
        <dbReference type="ARBA" id="ARBA00004442"/>
    </source>
</evidence>
<accession>A0A916ZT04</accession>
<dbReference type="AlphaFoldDB" id="A0A916ZT04"/>
<dbReference type="NCBIfam" id="TIGR01782">
    <property type="entry name" value="TonB-Xanth-Caul"/>
    <property type="match status" value="1"/>
</dbReference>
<dbReference type="InterPro" id="IPR036942">
    <property type="entry name" value="Beta-barrel_TonB_sf"/>
</dbReference>
<organism evidence="5 6">
    <name type="scientific">Sandarakinorhabdus glacialis</name>
    <dbReference type="NCBI Taxonomy" id="1614636"/>
    <lineage>
        <taxon>Bacteria</taxon>
        <taxon>Pseudomonadati</taxon>
        <taxon>Pseudomonadota</taxon>
        <taxon>Alphaproteobacteria</taxon>
        <taxon>Sphingomonadales</taxon>
        <taxon>Sphingosinicellaceae</taxon>
        <taxon>Sandarakinorhabdus</taxon>
    </lineage>
</organism>
<feature type="domain" description="TonB-dependent receptor-like beta-barrel" evidence="4">
    <location>
        <begin position="378"/>
        <end position="877"/>
    </location>
</feature>
<keyword evidence="2" id="KW-0472">Membrane</keyword>
<evidence type="ECO:0000259" key="4">
    <source>
        <dbReference type="Pfam" id="PF00593"/>
    </source>
</evidence>
<proteinExistence type="predicted"/>
<keyword evidence="3" id="KW-0998">Cell outer membrane</keyword>
<dbReference type="Gene3D" id="2.40.170.20">
    <property type="entry name" value="TonB-dependent receptor, beta-barrel domain"/>
    <property type="match status" value="1"/>
</dbReference>
<comment type="subcellular location">
    <subcellularLocation>
        <location evidence="1">Cell outer membrane</location>
    </subcellularLocation>
</comment>
<comment type="caution">
    <text evidence="5">The sequence shown here is derived from an EMBL/GenBank/DDBJ whole genome shotgun (WGS) entry which is preliminary data.</text>
</comment>
<dbReference type="EMBL" id="BMJM01000005">
    <property type="protein sequence ID" value="GGE12724.1"/>
    <property type="molecule type" value="Genomic_DNA"/>
</dbReference>
<dbReference type="PANTHER" id="PTHR40980">
    <property type="entry name" value="PLUG DOMAIN-CONTAINING PROTEIN"/>
    <property type="match status" value="1"/>
</dbReference>
<evidence type="ECO:0000313" key="5">
    <source>
        <dbReference type="EMBL" id="GGE12724.1"/>
    </source>
</evidence>
<dbReference type="GO" id="GO:0009279">
    <property type="term" value="C:cell outer membrane"/>
    <property type="evidence" value="ECO:0007669"/>
    <property type="project" value="UniProtKB-SubCell"/>
</dbReference>
<evidence type="ECO:0000313" key="6">
    <source>
        <dbReference type="Proteomes" id="UP000635071"/>
    </source>
</evidence>
<sequence length="911" mass="99258">MGLLFSAAYSKSENEIDQYRRQAGQSDFVYRGSTWAGNENPQRAGFAAPTGTNFGTAITNPEAIAQLSGSNPAAYAKLFPGAPYNTPGRFDDTTVRFPSLPSIEQQEIQTERLGLTGSYQWQIAEKTRLSIDGLYSRFKNRSTYYQVQAVGLNRNNTNAAFNTANNSLTPQAARALYPGTCVPAAASDLLPAQDCGQTLFGTTPAFATALNAQNQLVGAVLAPSAIVPGALAAANPATSNIFSTNPFNLDPYDYYNNPASVGYIRTSNRLAFRGALIGRPAVKIEDVNVTNGNVDYLVATNVDLRSAADRSEYTTTFKQGSIQLDHEFADNFRTSFIGGMSESSNVTQGLLVEFNRMDSPGRFIYDEREAGNMPRVDFGFDAADPANWQTVKGFSAIRNYQRYVKNSYKQGKIDFDWAVNESFNVKFGGNYREYSFQTELFERNNDLLNPTLAEAGTSAASVGRVVDFGQGLTVPEGTLASFYAPSIEKFNELYDFTCNCVNKWGDWQLTNRRNGGRENFEVLEKDTGVYLQFDWNGELFGRPFRGNFGTRIAVTDVTSNGTTSGGRAIVGTNNYTDYLPSLNIVYEPIDDVLVRFGASEVMSRPLLGNLSPSITAISVPNTGDTTGATLTIGNPQLKPFRSTNYDASLEWYFAPGGLLSVAAFSKNISSFPQTISFAAPLSAFADPETVTAIRAGFTNPFQLAYIDANLPFVARQFRDAPGGYLRGIELSYQQELDFLPWIFKDLGLQLNYTYIKSELNYILDPGSATVARTTGKGPFLGVSPHAVNGTISYETPKFRARVSVAYRKGYSATYPIAAGSCAPGLQNSPANPSVAGTPCDSPLVNDFTFSESTTNVDASMSYMITENLSVTAEGLNLTNQASERYAYQAANVVTQYASSGPIYRIGARLRF</sequence>
<dbReference type="Proteomes" id="UP000635071">
    <property type="component" value="Unassembled WGS sequence"/>
</dbReference>
<gene>
    <name evidence="5" type="ORF">GCM10011529_18890</name>
</gene>
<dbReference type="SUPFAM" id="SSF56935">
    <property type="entry name" value="Porins"/>
    <property type="match status" value="1"/>
</dbReference>
<protein>
    <recommendedName>
        <fullName evidence="4">TonB-dependent receptor-like beta-barrel domain-containing protein</fullName>
    </recommendedName>
</protein>
<reference evidence="5" key="1">
    <citation type="journal article" date="2014" name="Int. J. Syst. Evol. Microbiol.">
        <title>Complete genome sequence of Corynebacterium casei LMG S-19264T (=DSM 44701T), isolated from a smear-ripened cheese.</title>
        <authorList>
            <consortium name="US DOE Joint Genome Institute (JGI-PGF)"/>
            <person name="Walter F."/>
            <person name="Albersmeier A."/>
            <person name="Kalinowski J."/>
            <person name="Ruckert C."/>
        </authorList>
    </citation>
    <scope>NUCLEOTIDE SEQUENCE</scope>
    <source>
        <strain evidence="5">CGMCC 1.15519</strain>
    </source>
</reference>